<evidence type="ECO:0000313" key="1">
    <source>
        <dbReference type="EMBL" id="RNF12809.1"/>
    </source>
</evidence>
<dbReference type="Proteomes" id="UP000284403">
    <property type="component" value="Unassembled WGS sequence"/>
</dbReference>
<dbReference type="GeneID" id="40320051"/>
<sequence length="282" mass="29703">MRVFHRAAHVLQRLTSARSIQRRAVSREAVLARWNARPEDAAAEAAPAAGGATGVVGKGMKFASAVTGGGGGGGGSGAWGKPRAGVASTIADVSWDLCERLDFYVQYSVPSNWWVTERVGENSLAIQCRPPPAGRGAGQPTVHGFSLNCFAYRRKVQEPDSAKLLSLFLQRFNASVSNSVEVVSRSAGRAAAAAAADASTRSVSESLASRLDCAVAEITFTPVAGEPLAHGLCRAFYNSNHKFHYVVVVAVPEDEFAVSLDLLTHALLAVVEGRVEAAAKRT</sequence>
<dbReference type="OrthoDB" id="271393at2759"/>
<proteinExistence type="predicted"/>
<keyword evidence="2" id="KW-1185">Reference proteome</keyword>
<gene>
    <name evidence="1" type="ORF">Tco025E_06440</name>
</gene>
<accession>A0A422P509</accession>
<dbReference type="RefSeq" id="XP_029226607.1">
    <property type="nucleotide sequence ID" value="XM_029373317.1"/>
</dbReference>
<dbReference type="AlphaFoldDB" id="A0A422P509"/>
<protein>
    <submittedName>
        <fullName evidence="1">Uncharacterized protein</fullName>
    </submittedName>
</protein>
<evidence type="ECO:0000313" key="2">
    <source>
        <dbReference type="Proteomes" id="UP000284403"/>
    </source>
</evidence>
<comment type="caution">
    <text evidence="1">The sequence shown here is derived from an EMBL/GenBank/DDBJ whole genome shotgun (WGS) entry which is preliminary data.</text>
</comment>
<organism evidence="1 2">
    <name type="scientific">Trypanosoma conorhini</name>
    <dbReference type="NCBI Taxonomy" id="83891"/>
    <lineage>
        <taxon>Eukaryota</taxon>
        <taxon>Discoba</taxon>
        <taxon>Euglenozoa</taxon>
        <taxon>Kinetoplastea</taxon>
        <taxon>Metakinetoplastina</taxon>
        <taxon>Trypanosomatida</taxon>
        <taxon>Trypanosomatidae</taxon>
        <taxon>Trypanosoma</taxon>
    </lineage>
</organism>
<dbReference type="EMBL" id="MKKU01000432">
    <property type="protein sequence ID" value="RNF12809.1"/>
    <property type="molecule type" value="Genomic_DNA"/>
</dbReference>
<reference evidence="1 2" key="1">
    <citation type="journal article" date="2018" name="BMC Genomics">
        <title>Genomic comparison of Trypanosoma conorhini and Trypanosoma rangeli to Trypanosoma cruzi strains of high and low virulence.</title>
        <authorList>
            <person name="Bradwell K.R."/>
            <person name="Koparde V.N."/>
            <person name="Matveyev A.V."/>
            <person name="Serrano M.G."/>
            <person name="Alves J.M."/>
            <person name="Parikh H."/>
            <person name="Huang B."/>
            <person name="Lee V."/>
            <person name="Espinosa-Alvarez O."/>
            <person name="Ortiz P.A."/>
            <person name="Costa-Martins A.G."/>
            <person name="Teixeira M.M."/>
            <person name="Buck G.A."/>
        </authorList>
    </citation>
    <scope>NUCLEOTIDE SEQUENCE [LARGE SCALE GENOMIC DNA]</scope>
    <source>
        <strain evidence="1 2">025E</strain>
    </source>
</reference>
<name>A0A422P509_9TRYP</name>